<dbReference type="STRING" id="28885.EI16_11385"/>
<protein>
    <submittedName>
        <fullName evidence="3">BolA</fullName>
    </submittedName>
</protein>
<dbReference type="Proteomes" id="UP000027341">
    <property type="component" value="Unassembled WGS sequence"/>
</dbReference>
<dbReference type="PIRSF" id="PIRSF003113">
    <property type="entry name" value="BolA"/>
    <property type="match status" value="1"/>
</dbReference>
<dbReference type="PANTHER" id="PTHR46229:SF2">
    <property type="entry name" value="BOLA-LIKE PROTEIN 1"/>
    <property type="match status" value="1"/>
</dbReference>
<evidence type="ECO:0000313" key="3">
    <source>
        <dbReference type="EMBL" id="KDN96832.1"/>
    </source>
</evidence>
<dbReference type="PANTHER" id="PTHR46229">
    <property type="entry name" value="BOLA TRANSCRIPTION REGULATOR"/>
    <property type="match status" value="1"/>
</dbReference>
<evidence type="ECO:0000313" key="4">
    <source>
        <dbReference type="Proteomes" id="UP000027341"/>
    </source>
</evidence>
<proteinExistence type="inferred from homology"/>
<comment type="caution">
    <text evidence="3">The sequence shown here is derived from an EMBL/GenBank/DDBJ whole genome shotgun (WGS) entry which is preliminary data.</text>
</comment>
<organism evidence="3 4">
    <name type="scientific">Hydrogenovibrio marinus</name>
    <dbReference type="NCBI Taxonomy" id="28885"/>
    <lineage>
        <taxon>Bacteria</taxon>
        <taxon>Pseudomonadati</taxon>
        <taxon>Pseudomonadota</taxon>
        <taxon>Gammaproteobacteria</taxon>
        <taxon>Thiotrichales</taxon>
        <taxon>Piscirickettsiaceae</taxon>
        <taxon>Hydrogenovibrio</taxon>
    </lineage>
</organism>
<keyword evidence="4" id="KW-1185">Reference proteome</keyword>
<dbReference type="Gene3D" id="3.10.20.90">
    <property type="entry name" value="Phosphatidylinositol 3-kinase Catalytic Subunit, Chain A, domain 1"/>
    <property type="match status" value="1"/>
</dbReference>
<gene>
    <name evidence="3" type="ORF">EI16_11385</name>
</gene>
<dbReference type="RefSeq" id="WP_029907920.1">
    <property type="nucleotide sequence ID" value="NZ_AP020335.1"/>
</dbReference>
<dbReference type="InterPro" id="IPR050961">
    <property type="entry name" value="BolA/IbaG_stress_morph_reg"/>
</dbReference>
<dbReference type="Pfam" id="PF01722">
    <property type="entry name" value="BolA"/>
    <property type="match status" value="1"/>
</dbReference>
<dbReference type="EMBL" id="JMIU01000001">
    <property type="protein sequence ID" value="KDN96832.1"/>
    <property type="molecule type" value="Genomic_DNA"/>
</dbReference>
<dbReference type="InterPro" id="IPR002634">
    <property type="entry name" value="BolA"/>
</dbReference>
<reference evidence="3 4" key="1">
    <citation type="submission" date="2014-04" db="EMBL/GenBank/DDBJ databases">
        <title>Draft genome sequence of Hydrogenovibrio marinus MH-110, a model organism for aerobic H2 metabolism.</title>
        <authorList>
            <person name="Cha H.J."/>
            <person name="Jo B.H."/>
            <person name="Hwang B.H."/>
        </authorList>
    </citation>
    <scope>NUCLEOTIDE SEQUENCE [LARGE SCALE GENOMIC DNA]</scope>
    <source>
        <strain evidence="3 4">MH-110</strain>
    </source>
</reference>
<accession>A0A066ZTL2</accession>
<sequence>MSLQSAIESKIESTFHVNYLNMENESHMHSGPATESHFKMTLVAEEFEGLSKVKRHQAVYKVLSEEMPKFHALALHTFSPKEWLESPQVSDSPLCRGGGK</sequence>
<dbReference type="SUPFAM" id="SSF82657">
    <property type="entry name" value="BolA-like"/>
    <property type="match status" value="1"/>
</dbReference>
<comment type="similarity">
    <text evidence="1 2">Belongs to the BolA/IbaG family.</text>
</comment>
<dbReference type="InterPro" id="IPR036065">
    <property type="entry name" value="BolA-like_sf"/>
</dbReference>
<name>A0A066ZTL2_HYDMR</name>
<evidence type="ECO:0000256" key="2">
    <source>
        <dbReference type="RuleBase" id="RU003860"/>
    </source>
</evidence>
<evidence type="ECO:0000256" key="1">
    <source>
        <dbReference type="ARBA" id="ARBA00005578"/>
    </source>
</evidence>
<dbReference type="AlphaFoldDB" id="A0A066ZTL2"/>